<feature type="domain" description="TIR" evidence="1">
    <location>
        <begin position="3"/>
        <end position="164"/>
    </location>
</feature>
<keyword evidence="3" id="KW-1185">Reference proteome</keyword>
<keyword evidence="2" id="KW-0675">Receptor</keyword>
<evidence type="ECO:0000313" key="3">
    <source>
        <dbReference type="Proteomes" id="UP000676169"/>
    </source>
</evidence>
<dbReference type="InterPro" id="IPR000157">
    <property type="entry name" value="TIR_dom"/>
</dbReference>
<proteinExistence type="predicted"/>
<dbReference type="InterPro" id="IPR035897">
    <property type="entry name" value="Toll_tir_struct_dom_sf"/>
</dbReference>
<dbReference type="EMBL" id="CP073100">
    <property type="protein sequence ID" value="QUE52291.1"/>
    <property type="molecule type" value="Genomic_DNA"/>
</dbReference>
<name>A0A975J1G7_9BACT</name>
<dbReference type="PROSITE" id="PS50104">
    <property type="entry name" value="TIR"/>
    <property type="match status" value="1"/>
</dbReference>
<dbReference type="KEGG" id="lamb:KBB96_05210"/>
<dbReference type="GO" id="GO:0007165">
    <property type="term" value="P:signal transduction"/>
    <property type="evidence" value="ECO:0007669"/>
    <property type="project" value="InterPro"/>
</dbReference>
<dbReference type="SUPFAM" id="SSF52200">
    <property type="entry name" value="Toll/Interleukin receptor TIR domain"/>
    <property type="match status" value="1"/>
</dbReference>
<protein>
    <submittedName>
        <fullName evidence="2">Toll/interleukin-1 receptor domain-containing protein</fullName>
    </submittedName>
</protein>
<organism evidence="2 3">
    <name type="scientific">Luteolibacter ambystomatis</name>
    <dbReference type="NCBI Taxonomy" id="2824561"/>
    <lineage>
        <taxon>Bacteria</taxon>
        <taxon>Pseudomonadati</taxon>
        <taxon>Verrucomicrobiota</taxon>
        <taxon>Verrucomicrobiia</taxon>
        <taxon>Verrucomicrobiales</taxon>
        <taxon>Verrucomicrobiaceae</taxon>
        <taxon>Luteolibacter</taxon>
    </lineage>
</organism>
<sequence length="392" mass="42651">MASPYAIFTSYSTVDGQALKGAPFQKFCRTLKDLVTVKTDAARTNWSFVDQYGIKNGDDWKDVLVEAVRTSEVLVCLISPRYLGSVWCGRELEVFVRRMGKRAEELPPPAANNFIFPIWWEKPRDRETLPKKLGRFNPYDQGYPRSYSEKGLRQLIALNQRKDVQTILETLSELIADSLNKNSPLCHCDEIADFLNFPSAFADQITSPLPFQIAFLETAGGGIAGLDGTLETIAARLKTVSRSIQPAADIAASLALAGQQKQLIVLVADAAADATDPLLSEINSHPVGHLAVAVVYSGAETAGCSTAEAWVRRFGEGSFKEAARTGHVIFAGPRDFESALEGLVTRVRQQMIQSDQAITRAADPLLSAEASAAGIPTEIKPILDGPKADNQP</sequence>
<dbReference type="Proteomes" id="UP000676169">
    <property type="component" value="Chromosome"/>
</dbReference>
<reference evidence="2" key="1">
    <citation type="submission" date="2021-04" db="EMBL/GenBank/DDBJ databases">
        <title>Luteolibacter sp. 32A isolated from the skin of an Anderson's salamander (Ambystoma andersonii).</title>
        <authorList>
            <person name="Spergser J."/>
            <person name="Busse H.-J."/>
        </authorList>
    </citation>
    <scope>NUCLEOTIDE SEQUENCE</scope>
    <source>
        <strain evidence="2">32A</strain>
    </source>
</reference>
<evidence type="ECO:0000259" key="1">
    <source>
        <dbReference type="PROSITE" id="PS50104"/>
    </source>
</evidence>
<dbReference type="RefSeq" id="WP_211633113.1">
    <property type="nucleotide sequence ID" value="NZ_CP073100.1"/>
</dbReference>
<dbReference type="Pfam" id="PF13676">
    <property type="entry name" value="TIR_2"/>
    <property type="match status" value="1"/>
</dbReference>
<accession>A0A975J1G7</accession>
<gene>
    <name evidence="2" type="ORF">KBB96_05210</name>
</gene>
<dbReference type="Gene3D" id="3.40.50.10140">
    <property type="entry name" value="Toll/interleukin-1 receptor homology (TIR) domain"/>
    <property type="match status" value="1"/>
</dbReference>
<dbReference type="AlphaFoldDB" id="A0A975J1G7"/>
<evidence type="ECO:0000313" key="2">
    <source>
        <dbReference type="EMBL" id="QUE52291.1"/>
    </source>
</evidence>